<keyword evidence="7 8" id="KW-0472">Membrane</keyword>
<dbReference type="Proteomes" id="UP000183975">
    <property type="component" value="Unassembled WGS sequence"/>
</dbReference>
<feature type="transmembrane region" description="Helical" evidence="8">
    <location>
        <begin position="48"/>
        <end position="70"/>
    </location>
</feature>
<comment type="subcellular location">
    <subcellularLocation>
        <location evidence="1 8">Cell membrane</location>
        <topology evidence="1 8">Multi-pass membrane protein</topology>
    </subcellularLocation>
</comment>
<evidence type="ECO:0000256" key="5">
    <source>
        <dbReference type="ARBA" id="ARBA00022970"/>
    </source>
</evidence>
<evidence type="ECO:0000256" key="7">
    <source>
        <dbReference type="ARBA" id="ARBA00023136"/>
    </source>
</evidence>
<feature type="transmembrane region" description="Helical" evidence="8">
    <location>
        <begin position="109"/>
        <end position="129"/>
    </location>
</feature>
<feature type="transmembrane region" description="Helical" evidence="8">
    <location>
        <begin position="215"/>
        <end position="233"/>
    </location>
</feature>
<keyword evidence="11" id="KW-1185">Reference proteome</keyword>
<evidence type="ECO:0000256" key="6">
    <source>
        <dbReference type="ARBA" id="ARBA00022989"/>
    </source>
</evidence>
<accession>A0A1M6UT19</accession>
<gene>
    <name evidence="10" type="ORF">SAMN02745138_02239</name>
</gene>
<comment type="similarity">
    <text evidence="8">Belongs to the binding-protein-dependent transport system permease family.</text>
</comment>
<evidence type="ECO:0000256" key="4">
    <source>
        <dbReference type="ARBA" id="ARBA00022692"/>
    </source>
</evidence>
<keyword evidence="6 8" id="KW-1133">Transmembrane helix</keyword>
<dbReference type="GO" id="GO:0043190">
    <property type="term" value="C:ATP-binding cassette (ABC) transporter complex"/>
    <property type="evidence" value="ECO:0007669"/>
    <property type="project" value="InterPro"/>
</dbReference>
<dbReference type="GO" id="GO:0006865">
    <property type="term" value="P:amino acid transport"/>
    <property type="evidence" value="ECO:0007669"/>
    <property type="project" value="UniProtKB-KW"/>
</dbReference>
<dbReference type="RefSeq" id="WP_242949242.1">
    <property type="nucleotide sequence ID" value="NZ_FRAH01000041.1"/>
</dbReference>
<dbReference type="AlphaFoldDB" id="A0A1M6UT19"/>
<evidence type="ECO:0000256" key="3">
    <source>
        <dbReference type="ARBA" id="ARBA00022475"/>
    </source>
</evidence>
<evidence type="ECO:0000313" key="10">
    <source>
        <dbReference type="EMBL" id="SHK72226.1"/>
    </source>
</evidence>
<evidence type="ECO:0000259" key="9">
    <source>
        <dbReference type="PROSITE" id="PS50928"/>
    </source>
</evidence>
<dbReference type="InterPro" id="IPR000515">
    <property type="entry name" value="MetI-like"/>
</dbReference>
<dbReference type="Gene3D" id="1.10.3720.10">
    <property type="entry name" value="MetI-like"/>
    <property type="match status" value="1"/>
</dbReference>
<dbReference type="NCBIfam" id="TIGR01726">
    <property type="entry name" value="HEQRo_perm_3TM"/>
    <property type="match status" value="1"/>
</dbReference>
<keyword evidence="2 8" id="KW-0813">Transport</keyword>
<feature type="domain" description="ABC transmembrane type-1" evidence="9">
    <location>
        <begin position="40"/>
        <end position="233"/>
    </location>
</feature>
<reference evidence="10 11" key="1">
    <citation type="submission" date="2016-11" db="EMBL/GenBank/DDBJ databases">
        <authorList>
            <person name="Jaros S."/>
            <person name="Januszkiewicz K."/>
            <person name="Wedrychowicz H."/>
        </authorList>
    </citation>
    <scope>NUCLEOTIDE SEQUENCE [LARGE SCALE GENOMIC DNA]</scope>
    <source>
        <strain evidence="10 11">DSM 14214</strain>
    </source>
</reference>
<dbReference type="InterPro" id="IPR035906">
    <property type="entry name" value="MetI-like_sf"/>
</dbReference>
<dbReference type="Pfam" id="PF00528">
    <property type="entry name" value="BPD_transp_1"/>
    <property type="match status" value="1"/>
</dbReference>
<dbReference type="SUPFAM" id="SSF161098">
    <property type="entry name" value="MetI-like"/>
    <property type="match status" value="1"/>
</dbReference>
<dbReference type="GO" id="GO:0022857">
    <property type="term" value="F:transmembrane transporter activity"/>
    <property type="evidence" value="ECO:0007669"/>
    <property type="project" value="InterPro"/>
</dbReference>
<proteinExistence type="inferred from homology"/>
<evidence type="ECO:0000313" key="11">
    <source>
        <dbReference type="Proteomes" id="UP000183975"/>
    </source>
</evidence>
<keyword evidence="5" id="KW-0029">Amino-acid transport</keyword>
<evidence type="ECO:0000256" key="2">
    <source>
        <dbReference type="ARBA" id="ARBA00022448"/>
    </source>
</evidence>
<dbReference type="PROSITE" id="PS50928">
    <property type="entry name" value="ABC_TM1"/>
    <property type="match status" value="1"/>
</dbReference>
<dbReference type="FunFam" id="1.10.3720.10:FF:000033">
    <property type="entry name" value="Polar amino acid ABC transporter permease"/>
    <property type="match status" value="1"/>
</dbReference>
<keyword evidence="4 8" id="KW-0812">Transmembrane</keyword>
<protein>
    <submittedName>
        <fullName evidence="10">Amino acid ABC transporter membrane protein, PAAT family (TC 3.A.1.3.-)</fullName>
    </submittedName>
</protein>
<evidence type="ECO:0000256" key="1">
    <source>
        <dbReference type="ARBA" id="ARBA00004651"/>
    </source>
</evidence>
<dbReference type="CDD" id="cd06261">
    <property type="entry name" value="TM_PBP2"/>
    <property type="match status" value="1"/>
</dbReference>
<evidence type="ECO:0000256" key="8">
    <source>
        <dbReference type="RuleBase" id="RU363032"/>
    </source>
</evidence>
<dbReference type="EMBL" id="FRAH01000041">
    <property type="protein sequence ID" value="SHK72226.1"/>
    <property type="molecule type" value="Genomic_DNA"/>
</dbReference>
<dbReference type="PANTHER" id="PTHR30614:SF46">
    <property type="entry name" value="ABC TRANSPORTER MEMBRANE SPANNING PERMEASE-GLUTAMINE TRANSPORT"/>
    <property type="match status" value="1"/>
</dbReference>
<sequence>MGEIFVTAMTNMFPQAGHFALAVGGSSNFFEYAVSISPRLFEGLKMTIAMTVCSLILGILVGLLSCFCSISKSFILNKLSGAYLSIIRGTPLMVQATFIYFGLSAALNMPITSFTASIIVLMLNSGAYLSEIFRSGISAINKGQMEAARSLGLPHGVAMRKIILPQAFRIVIPSVTNQFIITLKDTSILSVIGVAEMMRQSQQLIANNFRAFETYAIVAVWYYVLVIILTKLFKLLERRLAN</sequence>
<name>A0A1M6UT19_9FIRM</name>
<keyword evidence="3" id="KW-1003">Cell membrane</keyword>
<dbReference type="PANTHER" id="PTHR30614">
    <property type="entry name" value="MEMBRANE COMPONENT OF AMINO ACID ABC TRANSPORTER"/>
    <property type="match status" value="1"/>
</dbReference>
<dbReference type="InterPro" id="IPR043429">
    <property type="entry name" value="ArtM/GltK/GlnP/TcyL/YhdX-like"/>
</dbReference>
<organism evidence="10 11">
    <name type="scientific">Anaerotignum lactatifermentans DSM 14214</name>
    <dbReference type="NCBI Taxonomy" id="1121323"/>
    <lineage>
        <taxon>Bacteria</taxon>
        <taxon>Bacillati</taxon>
        <taxon>Bacillota</taxon>
        <taxon>Clostridia</taxon>
        <taxon>Lachnospirales</taxon>
        <taxon>Anaerotignaceae</taxon>
        <taxon>Anaerotignum</taxon>
    </lineage>
</organism>
<dbReference type="InterPro" id="IPR010065">
    <property type="entry name" value="AA_ABC_transptr_permease_3TM"/>
</dbReference>